<dbReference type="EMBL" id="CM008962">
    <property type="protein sequence ID" value="PNW88117.1"/>
    <property type="molecule type" value="Genomic_DNA"/>
</dbReference>
<feature type="compositionally biased region" description="Low complexity" evidence="1">
    <location>
        <begin position="354"/>
        <end position="364"/>
    </location>
</feature>
<dbReference type="InParanoid" id="A0A2K3E5V7"/>
<proteinExistence type="predicted"/>
<reference evidence="2 3" key="1">
    <citation type="journal article" date="2007" name="Science">
        <title>The Chlamydomonas genome reveals the evolution of key animal and plant functions.</title>
        <authorList>
            <person name="Merchant S.S."/>
            <person name="Prochnik S.E."/>
            <person name="Vallon O."/>
            <person name="Harris E.H."/>
            <person name="Karpowicz S.J."/>
            <person name="Witman G.B."/>
            <person name="Terry A."/>
            <person name="Salamov A."/>
            <person name="Fritz-Laylin L.K."/>
            <person name="Marechal-Drouard L."/>
            <person name="Marshall W.F."/>
            <person name="Qu L.H."/>
            <person name="Nelson D.R."/>
            <person name="Sanderfoot A.A."/>
            <person name="Spalding M.H."/>
            <person name="Kapitonov V.V."/>
            <person name="Ren Q."/>
            <person name="Ferris P."/>
            <person name="Lindquist E."/>
            <person name="Shapiro H."/>
            <person name="Lucas S.M."/>
            <person name="Grimwood J."/>
            <person name="Schmutz J."/>
            <person name="Cardol P."/>
            <person name="Cerutti H."/>
            <person name="Chanfreau G."/>
            <person name="Chen C.L."/>
            <person name="Cognat V."/>
            <person name="Croft M.T."/>
            <person name="Dent R."/>
            <person name="Dutcher S."/>
            <person name="Fernandez E."/>
            <person name="Fukuzawa H."/>
            <person name="Gonzalez-Ballester D."/>
            <person name="Gonzalez-Halphen D."/>
            <person name="Hallmann A."/>
            <person name="Hanikenne M."/>
            <person name="Hippler M."/>
            <person name="Inwood W."/>
            <person name="Jabbari K."/>
            <person name="Kalanon M."/>
            <person name="Kuras R."/>
            <person name="Lefebvre P.A."/>
            <person name="Lemaire S.D."/>
            <person name="Lobanov A.V."/>
            <person name="Lohr M."/>
            <person name="Manuell A."/>
            <person name="Meier I."/>
            <person name="Mets L."/>
            <person name="Mittag M."/>
            <person name="Mittelmeier T."/>
            <person name="Moroney J.V."/>
            <person name="Moseley J."/>
            <person name="Napoli C."/>
            <person name="Nedelcu A.M."/>
            <person name="Niyogi K."/>
            <person name="Novoselov S.V."/>
            <person name="Paulsen I.T."/>
            <person name="Pazour G."/>
            <person name="Purton S."/>
            <person name="Ral J.P."/>
            <person name="Riano-Pachon D.M."/>
            <person name="Riekhof W."/>
            <person name="Rymarquis L."/>
            <person name="Schroda M."/>
            <person name="Stern D."/>
            <person name="Umen J."/>
            <person name="Willows R."/>
            <person name="Wilson N."/>
            <person name="Zimmer S.L."/>
            <person name="Allmer J."/>
            <person name="Balk J."/>
            <person name="Bisova K."/>
            <person name="Chen C.J."/>
            <person name="Elias M."/>
            <person name="Gendler K."/>
            <person name="Hauser C."/>
            <person name="Lamb M.R."/>
            <person name="Ledford H."/>
            <person name="Long J.C."/>
            <person name="Minagawa J."/>
            <person name="Page M.D."/>
            <person name="Pan J."/>
            <person name="Pootakham W."/>
            <person name="Roje S."/>
            <person name="Rose A."/>
            <person name="Stahlberg E."/>
            <person name="Terauchi A.M."/>
            <person name="Yang P."/>
            <person name="Ball S."/>
            <person name="Bowler C."/>
            <person name="Dieckmann C.L."/>
            <person name="Gladyshev V.N."/>
            <person name="Green P."/>
            <person name="Jorgensen R."/>
            <person name="Mayfield S."/>
            <person name="Mueller-Roeber B."/>
            <person name="Rajamani S."/>
            <person name="Sayre R.T."/>
            <person name="Brokstein P."/>
            <person name="Dubchak I."/>
            <person name="Goodstein D."/>
            <person name="Hornick L."/>
            <person name="Huang Y.W."/>
            <person name="Jhaveri J."/>
            <person name="Luo Y."/>
            <person name="Martinez D."/>
            <person name="Ngau W.C."/>
            <person name="Otillar B."/>
            <person name="Poliakov A."/>
            <person name="Porter A."/>
            <person name="Szajkowski L."/>
            <person name="Werner G."/>
            <person name="Zhou K."/>
            <person name="Grigoriev I.V."/>
            <person name="Rokhsar D.S."/>
            <person name="Grossman A.R."/>
        </authorList>
    </citation>
    <scope>NUCLEOTIDE SEQUENCE [LARGE SCALE GENOMIC DNA]</scope>
    <source>
        <strain evidence="3">CC-503</strain>
    </source>
</reference>
<evidence type="ECO:0000256" key="1">
    <source>
        <dbReference type="SAM" id="MobiDB-lite"/>
    </source>
</evidence>
<name>A0A2K3E5V7_CHLRE</name>
<dbReference type="KEGG" id="cre:CHLRE_01g014950v5"/>
<dbReference type="ExpressionAtlas" id="A0A2K3E5V7">
    <property type="expression patterns" value="baseline"/>
</dbReference>
<keyword evidence="3" id="KW-1185">Reference proteome</keyword>
<evidence type="ECO:0000313" key="3">
    <source>
        <dbReference type="Proteomes" id="UP000006906"/>
    </source>
</evidence>
<gene>
    <name evidence="2" type="ORF">CHLRE_01g014950v5</name>
</gene>
<sequence length="442" mass="47864">MSSAELAVVRGSVRTLLGHASSRFDDVDLWRLKEAGYETLEDLQIATLPGLRAAKLKPARVDQILSAKEAAADPKLYNNITVFVPDGPSLDYVKRYYRKLTKKQFTAKMGSYACRQVVPVDEKPSQLLALADCADTAVDTEDVQLQDGMQLAMVVGAEGASKKIEKSVETLQGLMKRRIGAHEYESAEWALAYLARDQGAKRWCFKKISCLVGITTTEIDIDGMAFSNERVVLVERKPRIELMHVSDLRAKVDKLILLVEAGAPNTAMLRNPVTGRIKPLKVFLMADSWADDPGEVAASAMVMEEYGIAPLLPIGNGAYAEHDSCDRWPVNDSTRRRGKEYLAARMGCGAQRPSSGAGVDASTGSGAGGGALGPNSAVGGQRHASSQQQAACSPAHPTHRLRAHDTFRATGSGCGLRRSVVPVCRPLHQHLSSSMPSLLRRL</sequence>
<dbReference type="AlphaFoldDB" id="A0A2K3E5V7"/>
<dbReference type="OrthoDB" id="544543at2759"/>
<organism evidence="2 3">
    <name type="scientific">Chlamydomonas reinhardtii</name>
    <name type="common">Chlamydomonas smithii</name>
    <dbReference type="NCBI Taxonomy" id="3055"/>
    <lineage>
        <taxon>Eukaryota</taxon>
        <taxon>Viridiplantae</taxon>
        <taxon>Chlorophyta</taxon>
        <taxon>core chlorophytes</taxon>
        <taxon>Chlorophyceae</taxon>
        <taxon>CS clade</taxon>
        <taxon>Chlamydomonadales</taxon>
        <taxon>Chlamydomonadaceae</taxon>
        <taxon>Chlamydomonas</taxon>
    </lineage>
</organism>
<feature type="compositionally biased region" description="Low complexity" evidence="1">
    <location>
        <begin position="384"/>
        <end position="393"/>
    </location>
</feature>
<dbReference type="RefSeq" id="XP_042928292.1">
    <property type="nucleotide sequence ID" value="XM_043058377.1"/>
</dbReference>
<dbReference type="GeneID" id="66051996"/>
<evidence type="ECO:0000313" key="2">
    <source>
        <dbReference type="EMBL" id="PNW88117.1"/>
    </source>
</evidence>
<protein>
    <submittedName>
        <fullName evidence="2">Uncharacterized protein</fullName>
    </submittedName>
</protein>
<accession>A0A2K3E5V7</accession>
<dbReference type="Proteomes" id="UP000006906">
    <property type="component" value="Chromosome 1"/>
</dbReference>
<feature type="region of interest" description="Disordered" evidence="1">
    <location>
        <begin position="349"/>
        <end position="398"/>
    </location>
</feature>
<dbReference type="Gramene" id="PNW88117">
    <property type="protein sequence ID" value="PNW88117"/>
    <property type="gene ID" value="CHLRE_01g014950v5"/>
</dbReference>